<proteinExistence type="predicted"/>
<dbReference type="FunFam" id="1.10.8.270:FF:000026">
    <property type="entry name" value="TBC (Tre-2/Bub2/Cdc16) domain family"/>
    <property type="match status" value="1"/>
</dbReference>
<name>A0A6U9PQ59_9CHLO</name>
<dbReference type="InterPro" id="IPR035969">
    <property type="entry name" value="Rab-GAP_TBC_sf"/>
</dbReference>
<evidence type="ECO:0000313" key="5">
    <source>
        <dbReference type="EMBL" id="CAE0607410.1"/>
    </source>
</evidence>
<dbReference type="EMBL" id="HBIS01001400">
    <property type="protein sequence ID" value="CAE0607409.1"/>
    <property type="molecule type" value="Transcribed_RNA"/>
</dbReference>
<dbReference type="GO" id="GO:0031267">
    <property type="term" value="F:small GTPase binding"/>
    <property type="evidence" value="ECO:0007669"/>
    <property type="project" value="TreeGrafter"/>
</dbReference>
<evidence type="ECO:0000313" key="2">
    <source>
        <dbReference type="EMBL" id="CAE0607407.1"/>
    </source>
</evidence>
<dbReference type="Gene3D" id="1.10.472.80">
    <property type="entry name" value="Ypt/Rab-GAP domain of gyp1p, domain 3"/>
    <property type="match status" value="1"/>
</dbReference>
<dbReference type="InterPro" id="IPR000195">
    <property type="entry name" value="Rab-GAP-TBC_dom"/>
</dbReference>
<dbReference type="EMBL" id="HBIS01001401">
    <property type="protein sequence ID" value="CAE0607410.1"/>
    <property type="molecule type" value="Transcribed_RNA"/>
</dbReference>
<accession>A0A6U9PQ59</accession>
<dbReference type="GO" id="GO:0005096">
    <property type="term" value="F:GTPase activator activity"/>
    <property type="evidence" value="ECO:0007669"/>
    <property type="project" value="TreeGrafter"/>
</dbReference>
<organism evidence="3">
    <name type="scientific">Picocystis salinarum</name>
    <dbReference type="NCBI Taxonomy" id="88271"/>
    <lineage>
        <taxon>Eukaryota</taxon>
        <taxon>Viridiplantae</taxon>
        <taxon>Chlorophyta</taxon>
        <taxon>Picocystophyceae</taxon>
        <taxon>Picocystales</taxon>
        <taxon>Picocystaceae</taxon>
        <taxon>Picocystis</taxon>
    </lineage>
</organism>
<protein>
    <recommendedName>
        <fullName evidence="1">Rab-GAP TBC domain-containing protein</fullName>
    </recommendedName>
</protein>
<dbReference type="InterPro" id="IPR050302">
    <property type="entry name" value="Rab_GAP_TBC_domain"/>
</dbReference>
<dbReference type="SUPFAM" id="SSF47923">
    <property type="entry name" value="Ypt/Rab-GAP domain of gyp1p"/>
    <property type="match status" value="2"/>
</dbReference>
<dbReference type="PANTHER" id="PTHR47219:SF20">
    <property type="entry name" value="TBC1 DOMAIN FAMILY MEMBER 2B"/>
    <property type="match status" value="1"/>
</dbReference>
<dbReference type="AlphaFoldDB" id="A0A6U9PQ59"/>
<dbReference type="EMBL" id="HBIS01001399">
    <property type="protein sequence ID" value="CAE0607408.1"/>
    <property type="molecule type" value="Transcribed_RNA"/>
</dbReference>
<reference evidence="3" key="1">
    <citation type="submission" date="2021-01" db="EMBL/GenBank/DDBJ databases">
        <authorList>
            <person name="Corre E."/>
            <person name="Pelletier E."/>
            <person name="Niang G."/>
            <person name="Scheremetjew M."/>
            <person name="Finn R."/>
            <person name="Kale V."/>
            <person name="Holt S."/>
            <person name="Cochrane G."/>
            <person name="Meng A."/>
            <person name="Brown T."/>
            <person name="Cohen L."/>
        </authorList>
    </citation>
    <scope>NUCLEOTIDE SEQUENCE</scope>
    <source>
        <strain evidence="3">CCMP1897</strain>
    </source>
</reference>
<feature type="domain" description="Rab-GAP TBC" evidence="1">
    <location>
        <begin position="93"/>
        <end position="287"/>
    </location>
</feature>
<dbReference type="PROSITE" id="PS50086">
    <property type="entry name" value="TBC_RABGAP"/>
    <property type="match status" value="1"/>
</dbReference>
<dbReference type="PANTHER" id="PTHR47219">
    <property type="entry name" value="RAB GTPASE-ACTIVATING PROTEIN 1-LIKE"/>
    <property type="match status" value="1"/>
</dbReference>
<dbReference type="Pfam" id="PF00566">
    <property type="entry name" value="RabGAP-TBC"/>
    <property type="match status" value="1"/>
</dbReference>
<evidence type="ECO:0000313" key="4">
    <source>
        <dbReference type="EMBL" id="CAE0607409.1"/>
    </source>
</evidence>
<sequence>MAASWRSHVLQELRAYEDGTAEVLACEQRDSYGFLVPVDAYEARRRAFVAESRNGEAWREALRNPTMFALDLVKRKNADIATRRRIKAMFRGGVPQVHRKWAWTHVCKVADRLDSSGAAHYAQLWSQRSDSKDDESNVKQIEIDLKRTFPEQEYVASETGQSALRRVLLALSRHFPQIGYCQSLNYVAASLLVYLDGDENAAFWVGTALIEKRLYPGMYQHDLVGLAVETKTAAAVLNWKAPKLARHLEHCECDLSFLVTEWFLTIFSKSFPSETVARVWDTLLFEGSKVLHRVVLSLLKSVEEEILRTSQAPDIAQIARKAARDFHDREKLLKVAFEKIGRFPLRFLDKERKKAYKKVTAEREYRAAVRRGDV</sequence>
<gene>
    <name evidence="2" type="ORF">PSAL00342_LOCUS1224</name>
    <name evidence="3" type="ORF">PSAL00342_LOCUS1225</name>
    <name evidence="4" type="ORF">PSAL00342_LOCUS1226</name>
    <name evidence="5" type="ORF">PSAL00342_LOCUS1227</name>
</gene>
<evidence type="ECO:0000259" key="1">
    <source>
        <dbReference type="PROSITE" id="PS50086"/>
    </source>
</evidence>
<evidence type="ECO:0000313" key="3">
    <source>
        <dbReference type="EMBL" id="CAE0607408.1"/>
    </source>
</evidence>
<dbReference type="Gene3D" id="1.10.8.270">
    <property type="entry name" value="putative rabgap domain of human tbc1 domain family member 14 like domains"/>
    <property type="match status" value="1"/>
</dbReference>
<dbReference type="EMBL" id="HBIS01001398">
    <property type="protein sequence ID" value="CAE0607407.1"/>
    <property type="molecule type" value="Transcribed_RNA"/>
</dbReference>
<dbReference type="SMART" id="SM00164">
    <property type="entry name" value="TBC"/>
    <property type="match status" value="1"/>
</dbReference>